<dbReference type="STRING" id="765912.Thimo_0865"/>
<keyword evidence="1" id="KW-1133">Transmembrane helix</keyword>
<evidence type="ECO:0000256" key="1">
    <source>
        <dbReference type="SAM" id="Phobius"/>
    </source>
</evidence>
<dbReference type="EMBL" id="CP003051">
    <property type="protein sequence ID" value="AGA89700.1"/>
    <property type="molecule type" value="Genomic_DNA"/>
</dbReference>
<dbReference type="Proteomes" id="UP000010816">
    <property type="component" value="Chromosome"/>
</dbReference>
<feature type="transmembrane region" description="Helical" evidence="1">
    <location>
        <begin position="157"/>
        <end position="178"/>
    </location>
</feature>
<gene>
    <name evidence="2" type="ORF">Thimo_0865</name>
</gene>
<feature type="transmembrane region" description="Helical" evidence="1">
    <location>
        <begin position="60"/>
        <end position="80"/>
    </location>
</feature>
<reference evidence="2 3" key="1">
    <citation type="submission" date="2011-09" db="EMBL/GenBank/DDBJ databases">
        <title>Complete sequence of chromosome of Thioflavicoccus mobilis 8321.</title>
        <authorList>
            <consortium name="US DOE Joint Genome Institute"/>
            <person name="Lucas S."/>
            <person name="Han J."/>
            <person name="Lapidus A."/>
            <person name="Cheng J.-F."/>
            <person name="Goodwin L."/>
            <person name="Pitluck S."/>
            <person name="Peters L."/>
            <person name="Ovchinnikova G."/>
            <person name="Lu M."/>
            <person name="Detter J.C."/>
            <person name="Han C."/>
            <person name="Tapia R."/>
            <person name="Land M."/>
            <person name="Hauser L."/>
            <person name="Kyrpides N."/>
            <person name="Ivanova N."/>
            <person name="Pagani I."/>
            <person name="Vogl K."/>
            <person name="Liu Z."/>
            <person name="Imhoff J."/>
            <person name="Thiel V."/>
            <person name="Frigaard N.-U."/>
            <person name="Bryant D."/>
            <person name="Woyke T."/>
        </authorList>
    </citation>
    <scope>NUCLEOTIDE SEQUENCE [LARGE SCALE GENOMIC DNA]</scope>
    <source>
        <strain evidence="2 3">8321</strain>
    </source>
</reference>
<dbReference type="AlphaFoldDB" id="L0GWF1"/>
<dbReference type="KEGG" id="tmb:Thimo_0865"/>
<feature type="transmembrane region" description="Helical" evidence="1">
    <location>
        <begin position="92"/>
        <end position="115"/>
    </location>
</feature>
<keyword evidence="1" id="KW-0812">Transmembrane</keyword>
<keyword evidence="1" id="KW-0472">Membrane</keyword>
<accession>L0GWF1</accession>
<dbReference type="HOGENOM" id="CLU_1453789_0_0_6"/>
<sequence length="186" mass="20834">MRKDRRELYYHADGFLVNALRTMVTYTETVESIAGHRKVRIKTMSIKPISKEIAMKLSHWLWFGLILSILPIIFTAWKLSGSPKPITMPLHYYVISHGELLLICMSTLGGAIGEIITKPTGWRLTRLWIVGTAVSLALFSAYSYSEAFSQSITAEHTFFTSALTFAFSLLTAVSALILPATKEDSE</sequence>
<keyword evidence="3" id="KW-1185">Reference proteome</keyword>
<evidence type="ECO:0000313" key="2">
    <source>
        <dbReference type="EMBL" id="AGA89700.1"/>
    </source>
</evidence>
<evidence type="ECO:0000313" key="3">
    <source>
        <dbReference type="Proteomes" id="UP000010816"/>
    </source>
</evidence>
<protein>
    <submittedName>
        <fullName evidence="2">Uncharacterized protein</fullName>
    </submittedName>
</protein>
<name>L0GWF1_9GAMM</name>
<organism evidence="2 3">
    <name type="scientific">Thioflavicoccus mobilis 8321</name>
    <dbReference type="NCBI Taxonomy" id="765912"/>
    <lineage>
        <taxon>Bacteria</taxon>
        <taxon>Pseudomonadati</taxon>
        <taxon>Pseudomonadota</taxon>
        <taxon>Gammaproteobacteria</taxon>
        <taxon>Chromatiales</taxon>
        <taxon>Chromatiaceae</taxon>
        <taxon>Thioflavicoccus</taxon>
    </lineage>
</organism>
<feature type="transmembrane region" description="Helical" evidence="1">
    <location>
        <begin position="127"/>
        <end position="145"/>
    </location>
</feature>
<proteinExistence type="predicted"/>